<feature type="compositionally biased region" description="Polar residues" evidence="1">
    <location>
        <begin position="310"/>
        <end position="319"/>
    </location>
</feature>
<name>A0A3L8DX87_OOCBI</name>
<evidence type="ECO:0008006" key="3">
    <source>
        <dbReference type="Google" id="ProtNLM"/>
    </source>
</evidence>
<feature type="region of interest" description="Disordered" evidence="1">
    <location>
        <begin position="1"/>
        <end position="31"/>
    </location>
</feature>
<proteinExistence type="predicted"/>
<dbReference type="AlphaFoldDB" id="A0A3L8DX87"/>
<protein>
    <recommendedName>
        <fullName evidence="3">CCHC-type domain-containing protein</fullName>
    </recommendedName>
</protein>
<feature type="compositionally biased region" description="Basic and acidic residues" evidence="1">
    <location>
        <begin position="1"/>
        <end position="16"/>
    </location>
</feature>
<dbReference type="Proteomes" id="UP000279307">
    <property type="component" value="Chromosome 3"/>
</dbReference>
<dbReference type="OrthoDB" id="7555146at2759"/>
<gene>
    <name evidence="2" type="ORF">DMN91_003153</name>
</gene>
<evidence type="ECO:0000313" key="2">
    <source>
        <dbReference type="EMBL" id="RLU25061.1"/>
    </source>
</evidence>
<feature type="region of interest" description="Disordered" evidence="1">
    <location>
        <begin position="297"/>
        <end position="359"/>
    </location>
</feature>
<dbReference type="EMBL" id="QOIP01000003">
    <property type="protein sequence ID" value="RLU25061.1"/>
    <property type="molecule type" value="Genomic_DNA"/>
</dbReference>
<reference evidence="2" key="1">
    <citation type="journal article" date="2018" name="Genome Res.">
        <title>The genomic architecture and molecular evolution of ant odorant receptors.</title>
        <authorList>
            <person name="McKenzie S.K."/>
            <person name="Kronauer D.J.C."/>
        </authorList>
    </citation>
    <scope>NUCLEOTIDE SEQUENCE [LARGE SCALE GENOMIC DNA]</scope>
    <source>
        <strain evidence="2">Clonal line C1</strain>
    </source>
</reference>
<reference evidence="2" key="2">
    <citation type="submission" date="2018-07" db="EMBL/GenBank/DDBJ databases">
        <authorList>
            <person name="Mckenzie S.K."/>
            <person name="Kronauer D.J.C."/>
        </authorList>
    </citation>
    <scope>NUCLEOTIDE SEQUENCE</scope>
    <source>
        <strain evidence="2">Clonal line C1</strain>
    </source>
</reference>
<comment type="caution">
    <text evidence="2">The sequence shown here is derived from an EMBL/GenBank/DDBJ whole genome shotgun (WGS) entry which is preliminary data.</text>
</comment>
<sequence>MDRESREKSLGCRDSDPSNAKRQGGSRTLGLLPEVTVTRLALRGDDKAKKKAKDSILEQQAAAPGSDDDLIILEEKVSVLRKDEESKRVGDNLAGNEASESEMSVDENSMKNDKRQRKTLGMKIKDEVLRRVKQQEMRDSDASFQSLVNAKRKRTEENPDFGSVESNLDIQARDMDTEDDMDATMVEDDIGRCDMVMKYADGIQKWTKELDELRLNSEKVLKREVFGRMLELQELIRTGGKRLMLYFTTERMNRSGSEELRKEVSEMRGEMEELKRKNTRLEGKIMELKKKNTYLQQEIQKQQKSREPTTAETTKSNGYSAAVKRSIQQQQQQAPETEKNKISKVKKNGGRTGKDGARDEVAERLLEQLENLRRCVMDYCGKGKDEACVGKDNEKEEEQVGNMERNRMMKCDKEWTVVQSRGAGRNKERKESRVGEKRTPKVITKAPLITEAVVITCEDKESGGMELIRRAKRNISLEGLGIAEARTRKTATGATLIQITGEGRKDKADALAGKLKEFFGEARVKVNRPVKRTELRLRGLEEGTMIEEVKSVVARIGEGSEEEVRVGRIAWNRMGYGSVLVTCTAEMARRLMEKEERIRIGWARIYVERIPPRALQCYRCLENGHTGVTCDNSVDRSGHWTQGEGLPNSNTVQCMPVDGH</sequence>
<evidence type="ECO:0000256" key="1">
    <source>
        <dbReference type="SAM" id="MobiDB-lite"/>
    </source>
</evidence>
<accession>A0A3L8DX87</accession>
<organism evidence="2">
    <name type="scientific">Ooceraea biroi</name>
    <name type="common">Clonal raider ant</name>
    <name type="synonym">Cerapachys biroi</name>
    <dbReference type="NCBI Taxonomy" id="2015173"/>
    <lineage>
        <taxon>Eukaryota</taxon>
        <taxon>Metazoa</taxon>
        <taxon>Ecdysozoa</taxon>
        <taxon>Arthropoda</taxon>
        <taxon>Hexapoda</taxon>
        <taxon>Insecta</taxon>
        <taxon>Pterygota</taxon>
        <taxon>Neoptera</taxon>
        <taxon>Endopterygota</taxon>
        <taxon>Hymenoptera</taxon>
        <taxon>Apocrita</taxon>
        <taxon>Aculeata</taxon>
        <taxon>Formicoidea</taxon>
        <taxon>Formicidae</taxon>
        <taxon>Dorylinae</taxon>
        <taxon>Ooceraea</taxon>
    </lineage>
</organism>
<feature type="region of interest" description="Disordered" evidence="1">
    <location>
        <begin position="83"/>
        <end position="115"/>
    </location>
</feature>